<dbReference type="Gene3D" id="3.30.70.20">
    <property type="match status" value="2"/>
</dbReference>
<sequence length="651" mass="68927">MAERVLLCDCLGSQKIDATAIERATGLTCSRVHTALCTRQIDLAARAIADEEVIVACGQESQRFSELAADLGRPAPACVDIRDRAGWGAGGDATAKMAALLAASRVTQNQTKTLDVLSEGSCLILGRDTRAFEAADRLAEALAVTVLLTDDCEIPAQRAYEVAAGRIRAATGSLGQFVLTFDALRQLERGGRGAPALGAPRDGAETRCDIVLDLTGGTPLFPAWRKRDGYLRADPGDPGAVAAAVFEAAQHQGTFEKPVHVRLEEHLCAHSRAGKIGCTRCLDNCPTGAITPDGDHVRVDPLICAGCGACSALCPSGAISYDAPPVADVLRQLRALSETYARAGGTSLRLLVHDAEHGLPMIAFAARFGRGLPPDVLPLEVAALSGFGHAEVLAALAMGFVAADLLVGPRTERPVLEREIALARAMGAGDRVRILDLSDPDALSDALYDQPAPAPAPAPVLAMGSRRQVARLAARALMPEADAPVPLPEGAPYGAVLVDTGACTLCLSCASLCPSGALLDNPDKPQLRFQEDACLQCGLCATICPEKAITLVPQFDPSDAALSQKVLNEEEPFACIECGKPFGVKSTIEKIMEKLAGKHPMFMESDAGRLMQMCDDCRVRTQYQGQSNPFQLGERPRVRTTDDYLSKRRDH</sequence>
<dbReference type="InterPro" id="IPR050572">
    <property type="entry name" value="Fe-S_Ferredoxin"/>
</dbReference>
<feature type="region of interest" description="Disordered" evidence="5">
    <location>
        <begin position="627"/>
        <end position="651"/>
    </location>
</feature>
<evidence type="ECO:0000256" key="1">
    <source>
        <dbReference type="ARBA" id="ARBA00022485"/>
    </source>
</evidence>
<dbReference type="PROSITE" id="PS51379">
    <property type="entry name" value="4FE4S_FER_2"/>
    <property type="match status" value="3"/>
</dbReference>
<dbReference type="InterPro" id="IPR017896">
    <property type="entry name" value="4Fe4S_Fe-S-bd"/>
</dbReference>
<dbReference type="RefSeq" id="WP_263721040.1">
    <property type="nucleotide sequence ID" value="NZ_JAOWLA010000005.1"/>
</dbReference>
<evidence type="ECO:0000313" key="8">
    <source>
        <dbReference type="Proteomes" id="UP001652503"/>
    </source>
</evidence>
<feature type="domain" description="4Fe-4S ferredoxin-type" evidence="6">
    <location>
        <begin position="295"/>
        <end position="324"/>
    </location>
</feature>
<organism evidence="7 8">
    <name type="scientific">Albidovulum sediminicola</name>
    <dbReference type="NCBI Taxonomy" id="2984331"/>
    <lineage>
        <taxon>Bacteria</taxon>
        <taxon>Pseudomonadati</taxon>
        <taxon>Pseudomonadota</taxon>
        <taxon>Alphaproteobacteria</taxon>
        <taxon>Rhodobacterales</taxon>
        <taxon>Paracoccaceae</taxon>
        <taxon>Albidovulum</taxon>
    </lineage>
</organism>
<reference evidence="7 8" key="1">
    <citation type="submission" date="2022-10" db="EMBL/GenBank/DDBJ databases">
        <title>Defluviimonas sp. nov., isolated from ocean surface water.</title>
        <authorList>
            <person name="He W."/>
            <person name="Wang L."/>
            <person name="Zhang D.-F."/>
        </authorList>
    </citation>
    <scope>NUCLEOTIDE SEQUENCE [LARGE SCALE GENOMIC DNA]</scope>
    <source>
        <strain evidence="7 8">WL0075</strain>
    </source>
</reference>
<keyword evidence="2" id="KW-0479">Metal-binding</keyword>
<gene>
    <name evidence="7" type="ORF">OE647_07205</name>
</gene>
<dbReference type="Pfam" id="PF12838">
    <property type="entry name" value="Fer4_7"/>
    <property type="match status" value="1"/>
</dbReference>
<evidence type="ECO:0000313" key="7">
    <source>
        <dbReference type="EMBL" id="MCV2864527.1"/>
    </source>
</evidence>
<evidence type="ECO:0000256" key="4">
    <source>
        <dbReference type="ARBA" id="ARBA00023014"/>
    </source>
</evidence>
<dbReference type="PROSITE" id="PS00198">
    <property type="entry name" value="4FE4S_FER_1"/>
    <property type="match status" value="3"/>
</dbReference>
<feature type="domain" description="4Fe-4S ferredoxin-type" evidence="6">
    <location>
        <begin position="494"/>
        <end position="523"/>
    </location>
</feature>
<evidence type="ECO:0000256" key="3">
    <source>
        <dbReference type="ARBA" id="ARBA00023004"/>
    </source>
</evidence>
<evidence type="ECO:0000256" key="5">
    <source>
        <dbReference type="SAM" id="MobiDB-lite"/>
    </source>
</evidence>
<name>A0ABT2Z085_9RHOB</name>
<dbReference type="EMBL" id="JAOWLA010000005">
    <property type="protein sequence ID" value="MCV2864527.1"/>
    <property type="molecule type" value="Genomic_DNA"/>
</dbReference>
<keyword evidence="8" id="KW-1185">Reference proteome</keyword>
<comment type="caution">
    <text evidence="7">The sequence shown here is derived from an EMBL/GenBank/DDBJ whole genome shotgun (WGS) entry which is preliminary data.</text>
</comment>
<proteinExistence type="predicted"/>
<accession>A0ABT2Z085</accession>
<dbReference type="SUPFAM" id="SSF54862">
    <property type="entry name" value="4Fe-4S ferredoxins"/>
    <property type="match status" value="1"/>
</dbReference>
<feature type="domain" description="4Fe-4S ferredoxin-type" evidence="6">
    <location>
        <begin position="525"/>
        <end position="554"/>
    </location>
</feature>
<dbReference type="PANTHER" id="PTHR43687:SF4">
    <property type="entry name" value="BLR5484 PROTEIN"/>
    <property type="match status" value="1"/>
</dbReference>
<protein>
    <submittedName>
        <fullName evidence="7">4Fe-4S binding protein</fullName>
    </submittedName>
</protein>
<dbReference type="PANTHER" id="PTHR43687">
    <property type="entry name" value="ADENYLYLSULFATE REDUCTASE, BETA SUBUNIT"/>
    <property type="match status" value="1"/>
</dbReference>
<feature type="compositionally biased region" description="Basic and acidic residues" evidence="5">
    <location>
        <begin position="634"/>
        <end position="651"/>
    </location>
</feature>
<evidence type="ECO:0000259" key="6">
    <source>
        <dbReference type="PROSITE" id="PS51379"/>
    </source>
</evidence>
<dbReference type="Pfam" id="PF13187">
    <property type="entry name" value="Fer4_9"/>
    <property type="match status" value="1"/>
</dbReference>
<keyword evidence="1" id="KW-0004">4Fe-4S</keyword>
<dbReference type="Proteomes" id="UP001652503">
    <property type="component" value="Unassembled WGS sequence"/>
</dbReference>
<dbReference type="InterPro" id="IPR017900">
    <property type="entry name" value="4Fe4S_Fe_S_CS"/>
</dbReference>
<keyword evidence="3" id="KW-0408">Iron</keyword>
<keyword evidence="4" id="KW-0411">Iron-sulfur</keyword>
<evidence type="ECO:0000256" key="2">
    <source>
        <dbReference type="ARBA" id="ARBA00022723"/>
    </source>
</evidence>